<feature type="region of interest" description="Disordered" evidence="1">
    <location>
        <begin position="136"/>
        <end position="176"/>
    </location>
</feature>
<keyword evidence="2" id="KW-1185">Reference proteome</keyword>
<protein>
    <submittedName>
        <fullName evidence="3">Protein PRY2-like isoform X2</fullName>
    </submittedName>
</protein>
<organism evidence="2 3">
    <name type="scientific">Nicrophorus vespilloides</name>
    <name type="common">Boreal carrion beetle</name>
    <dbReference type="NCBI Taxonomy" id="110193"/>
    <lineage>
        <taxon>Eukaryota</taxon>
        <taxon>Metazoa</taxon>
        <taxon>Ecdysozoa</taxon>
        <taxon>Arthropoda</taxon>
        <taxon>Hexapoda</taxon>
        <taxon>Insecta</taxon>
        <taxon>Pterygota</taxon>
        <taxon>Neoptera</taxon>
        <taxon>Endopterygota</taxon>
        <taxon>Coleoptera</taxon>
        <taxon>Polyphaga</taxon>
        <taxon>Staphyliniformia</taxon>
        <taxon>Silphidae</taxon>
        <taxon>Nicrophorinae</taxon>
        <taxon>Nicrophorus</taxon>
    </lineage>
</organism>
<gene>
    <name evidence="3" type="primary">LOC108566060</name>
</gene>
<evidence type="ECO:0000313" key="2">
    <source>
        <dbReference type="Proteomes" id="UP000695000"/>
    </source>
</evidence>
<dbReference type="GeneID" id="108566060"/>
<dbReference type="Proteomes" id="UP000695000">
    <property type="component" value="Unplaced"/>
</dbReference>
<evidence type="ECO:0000256" key="1">
    <source>
        <dbReference type="SAM" id="MobiDB-lite"/>
    </source>
</evidence>
<dbReference type="RefSeq" id="XP_017781251.1">
    <property type="nucleotide sequence ID" value="XM_017925762.1"/>
</dbReference>
<reference evidence="3" key="1">
    <citation type="submission" date="2025-08" db="UniProtKB">
        <authorList>
            <consortium name="RefSeq"/>
        </authorList>
    </citation>
    <scope>IDENTIFICATION</scope>
    <source>
        <tissue evidence="3">Whole Larva</tissue>
    </source>
</reference>
<proteinExistence type="predicted"/>
<sequence length="234" mass="25902">MACKGKITSKISNLRRSHKDSEKLDLGIQWNMCKHVHLVQRYRKEHPESVPKSEEICSDNDSDEDCDRGDITSTIVHCVSKKVEDTSRLEHAKQLLINKLTVAVQNISSAEEFRQASVLCEEELLKHLNSIHSALSTSSAPTTSSAPSTSSALSTSSAPATSSAPSTSSTPSMSSALSTSFAPSTSSFISTHNKKINPQRRLFSTKKYKNKQKRRQKILIFCLFKCYAIQINLV</sequence>
<name>A0ABM1N351_NICVS</name>
<accession>A0ABM1N351</accession>
<evidence type="ECO:0000313" key="3">
    <source>
        <dbReference type="RefSeq" id="XP_017781251.1"/>
    </source>
</evidence>